<dbReference type="InterPro" id="IPR000032">
    <property type="entry name" value="HPr-like"/>
</dbReference>
<evidence type="ECO:0000313" key="3">
    <source>
        <dbReference type="Proteomes" id="UP000253314"/>
    </source>
</evidence>
<dbReference type="SUPFAM" id="SSF55594">
    <property type="entry name" value="HPr-like"/>
    <property type="match status" value="1"/>
</dbReference>
<dbReference type="RefSeq" id="WP_113807172.1">
    <property type="nucleotide sequence ID" value="NZ_QOCW01000020.1"/>
</dbReference>
<dbReference type="Gene3D" id="3.30.1340.10">
    <property type="entry name" value="HPr-like"/>
    <property type="match status" value="1"/>
</dbReference>
<dbReference type="AlphaFoldDB" id="A0A366XWA1"/>
<feature type="domain" description="HPr" evidence="1">
    <location>
        <begin position="18"/>
        <end position="82"/>
    </location>
</feature>
<gene>
    <name evidence="2" type="ORF">DS031_16525</name>
</gene>
<reference evidence="2 3" key="1">
    <citation type="submission" date="2018-07" db="EMBL/GenBank/DDBJ databases">
        <title>Lottiidibacillus patelloidae gen. nov., sp. nov., isolated from the intestinal tract of a marine limpet and the reclassification of B. taeanensis BH030017T, B. algicola KMM 3737T and B. hwajinpoensis SW-72T as genus Lottiidibacillus.</title>
        <authorList>
            <person name="Liu R."/>
            <person name="Huang Z."/>
        </authorList>
    </citation>
    <scope>NUCLEOTIDE SEQUENCE [LARGE SCALE GENOMIC DNA]</scope>
    <source>
        <strain evidence="2 3">BH030017</strain>
    </source>
</reference>
<protein>
    <recommendedName>
        <fullName evidence="1">HPr domain-containing protein</fullName>
    </recommendedName>
</protein>
<keyword evidence="3" id="KW-1185">Reference proteome</keyword>
<evidence type="ECO:0000259" key="1">
    <source>
        <dbReference type="Pfam" id="PF00381"/>
    </source>
</evidence>
<dbReference type="Proteomes" id="UP000253314">
    <property type="component" value="Unassembled WGS sequence"/>
</dbReference>
<name>A0A366XWA1_9BACI</name>
<dbReference type="EMBL" id="QOCW01000020">
    <property type="protein sequence ID" value="RBW68423.1"/>
    <property type="molecule type" value="Genomic_DNA"/>
</dbReference>
<dbReference type="Pfam" id="PF00381">
    <property type="entry name" value="PTS-HPr"/>
    <property type="match status" value="1"/>
</dbReference>
<evidence type="ECO:0000313" key="2">
    <source>
        <dbReference type="EMBL" id="RBW68423.1"/>
    </source>
</evidence>
<dbReference type="InterPro" id="IPR035895">
    <property type="entry name" value="HPr-like_sf"/>
</dbReference>
<accession>A0A366XWA1</accession>
<organism evidence="2 3">
    <name type="scientific">Bacillus taeanensis</name>
    <dbReference type="NCBI Taxonomy" id="273032"/>
    <lineage>
        <taxon>Bacteria</taxon>
        <taxon>Bacillati</taxon>
        <taxon>Bacillota</taxon>
        <taxon>Bacilli</taxon>
        <taxon>Bacillales</taxon>
        <taxon>Bacillaceae</taxon>
        <taxon>Bacillus</taxon>
    </lineage>
</organism>
<comment type="caution">
    <text evidence="2">The sequence shown here is derived from an EMBL/GenBank/DDBJ whole genome shotgun (WGS) entry which is preliminary data.</text>
</comment>
<sequence length="145" mass="16866">MKKEYYLIVPNSFTVCQAFDVVKIANTFKSRVMFYKDEVSADGKDISSMVLLFLTLKKDDSLLLVVEGPDSDRLWARLTEYMMYASKNENELDCWQQEALDQLAKELKEMKTACVSDLRIMAKSYLKITKEALYSMHKEDSVIYQ</sequence>
<proteinExistence type="predicted"/>